<sequence length="90" mass="10122">MSFSTQKAAILDDLHCLDLPMTKNQAERDLRPVTRHRKISSGFQSHVGAKRFARVRSDLSTTRKHVIFAICALIHLFSDDPWIPPAPLAA</sequence>
<evidence type="ECO:0000313" key="2">
    <source>
        <dbReference type="EMBL" id="MFC0081511.1"/>
    </source>
</evidence>
<evidence type="ECO:0000313" key="3">
    <source>
        <dbReference type="Proteomes" id="UP001589788"/>
    </source>
</evidence>
<organism evidence="2 3">
    <name type="scientific">Aciditerrimonas ferrireducens</name>
    <dbReference type="NCBI Taxonomy" id="667306"/>
    <lineage>
        <taxon>Bacteria</taxon>
        <taxon>Bacillati</taxon>
        <taxon>Actinomycetota</taxon>
        <taxon>Acidimicrobiia</taxon>
        <taxon>Acidimicrobiales</taxon>
        <taxon>Acidimicrobiaceae</taxon>
        <taxon>Aciditerrimonas</taxon>
    </lineage>
</organism>
<gene>
    <name evidence="2" type="ORF">ACFFRE_05030</name>
</gene>
<dbReference type="InterPro" id="IPR004291">
    <property type="entry name" value="Transposase_IS66_central"/>
</dbReference>
<dbReference type="Proteomes" id="UP001589788">
    <property type="component" value="Unassembled WGS sequence"/>
</dbReference>
<dbReference type="Pfam" id="PF03050">
    <property type="entry name" value="DDE_Tnp_IS66"/>
    <property type="match status" value="1"/>
</dbReference>
<protein>
    <submittedName>
        <fullName evidence="2">Transposase</fullName>
    </submittedName>
</protein>
<evidence type="ECO:0000259" key="1">
    <source>
        <dbReference type="Pfam" id="PF03050"/>
    </source>
</evidence>
<dbReference type="RefSeq" id="WP_377788764.1">
    <property type="nucleotide sequence ID" value="NZ_JBHLYQ010000034.1"/>
</dbReference>
<proteinExistence type="predicted"/>
<reference evidence="2 3" key="1">
    <citation type="submission" date="2024-09" db="EMBL/GenBank/DDBJ databases">
        <authorList>
            <person name="Sun Q."/>
            <person name="Mori K."/>
        </authorList>
    </citation>
    <scope>NUCLEOTIDE SEQUENCE [LARGE SCALE GENOMIC DNA]</scope>
    <source>
        <strain evidence="2 3">JCM 15389</strain>
    </source>
</reference>
<name>A0ABV6C1E5_9ACTN</name>
<comment type="caution">
    <text evidence="2">The sequence shown here is derived from an EMBL/GenBank/DDBJ whole genome shotgun (WGS) entry which is preliminary data.</text>
</comment>
<dbReference type="EMBL" id="JBHLYQ010000034">
    <property type="protein sequence ID" value="MFC0081511.1"/>
    <property type="molecule type" value="Genomic_DNA"/>
</dbReference>
<feature type="domain" description="Transposase IS66 central" evidence="1">
    <location>
        <begin position="5"/>
        <end position="50"/>
    </location>
</feature>
<accession>A0ABV6C1E5</accession>
<keyword evidence="3" id="KW-1185">Reference proteome</keyword>